<dbReference type="EMBL" id="BART01034661">
    <property type="protein sequence ID" value="GAH06647.1"/>
    <property type="molecule type" value="Genomic_DNA"/>
</dbReference>
<dbReference type="InterPro" id="IPR017896">
    <property type="entry name" value="4Fe4S_Fe-S-bd"/>
</dbReference>
<evidence type="ECO:0000313" key="2">
    <source>
        <dbReference type="EMBL" id="GAH06647.1"/>
    </source>
</evidence>
<dbReference type="AlphaFoldDB" id="X1CG66"/>
<accession>X1CG66</accession>
<feature type="domain" description="4Fe-4S ferredoxin-type" evidence="1">
    <location>
        <begin position="3"/>
        <end position="31"/>
    </location>
</feature>
<name>X1CG66_9ZZZZ</name>
<organism evidence="2">
    <name type="scientific">marine sediment metagenome</name>
    <dbReference type="NCBI Taxonomy" id="412755"/>
    <lineage>
        <taxon>unclassified sequences</taxon>
        <taxon>metagenomes</taxon>
        <taxon>ecological metagenomes</taxon>
    </lineage>
</organism>
<protein>
    <recommendedName>
        <fullName evidence="1">4Fe-4S ferredoxin-type domain-containing protein</fullName>
    </recommendedName>
</protein>
<dbReference type="Pfam" id="PF13370">
    <property type="entry name" value="Fer4_13"/>
    <property type="match status" value="1"/>
</dbReference>
<dbReference type="SUPFAM" id="SSF54862">
    <property type="entry name" value="4Fe-4S ferredoxins"/>
    <property type="match status" value="1"/>
</dbReference>
<evidence type="ECO:0000259" key="1">
    <source>
        <dbReference type="PROSITE" id="PS51379"/>
    </source>
</evidence>
<sequence length="65" mass="7177">MAIKRIWIEDGCTGCALCEDACSEVFSIEDEISVVNEEADFSAFEDAIKQSVEECPVEVIMIEEG</sequence>
<dbReference type="Gene3D" id="3.30.70.20">
    <property type="match status" value="1"/>
</dbReference>
<proteinExistence type="predicted"/>
<reference evidence="2" key="1">
    <citation type="journal article" date="2014" name="Front. Microbiol.">
        <title>High frequency of phylogenetically diverse reductive dehalogenase-homologous genes in deep subseafloor sedimentary metagenomes.</title>
        <authorList>
            <person name="Kawai M."/>
            <person name="Futagami T."/>
            <person name="Toyoda A."/>
            <person name="Takaki Y."/>
            <person name="Nishi S."/>
            <person name="Hori S."/>
            <person name="Arai W."/>
            <person name="Tsubouchi T."/>
            <person name="Morono Y."/>
            <person name="Uchiyama I."/>
            <person name="Ito T."/>
            <person name="Fujiyama A."/>
            <person name="Inagaki F."/>
            <person name="Takami H."/>
        </authorList>
    </citation>
    <scope>NUCLEOTIDE SEQUENCE</scope>
    <source>
        <strain evidence="2">Expedition CK06-06</strain>
    </source>
</reference>
<comment type="caution">
    <text evidence="2">The sequence shown here is derived from an EMBL/GenBank/DDBJ whole genome shotgun (WGS) entry which is preliminary data.</text>
</comment>
<dbReference type="PROSITE" id="PS51379">
    <property type="entry name" value="4FE4S_FER_2"/>
    <property type="match status" value="1"/>
</dbReference>
<gene>
    <name evidence="2" type="ORF">S01H4_59167</name>
</gene>